<keyword evidence="2 5" id="KW-0812">Transmembrane</keyword>
<dbReference type="GO" id="GO:0005886">
    <property type="term" value="C:plasma membrane"/>
    <property type="evidence" value="ECO:0007669"/>
    <property type="project" value="UniProtKB-SubCell"/>
</dbReference>
<evidence type="ECO:0000256" key="2">
    <source>
        <dbReference type="ARBA" id="ARBA00022692"/>
    </source>
</evidence>
<organism evidence="7 8">
    <name type="scientific">Paenibacillus sabuli</name>
    <dbReference type="NCBI Taxonomy" id="2772509"/>
    <lineage>
        <taxon>Bacteria</taxon>
        <taxon>Bacillati</taxon>
        <taxon>Bacillota</taxon>
        <taxon>Bacilli</taxon>
        <taxon>Bacillales</taxon>
        <taxon>Paenibacillaceae</taxon>
        <taxon>Paenibacillus</taxon>
    </lineage>
</organism>
<dbReference type="Proteomes" id="UP000621560">
    <property type="component" value="Unassembled WGS sequence"/>
</dbReference>
<gene>
    <name evidence="5 7" type="primary">floA</name>
    <name evidence="7" type="ORF">IDH44_04570</name>
</gene>
<feature type="transmembrane region" description="Helical" evidence="5">
    <location>
        <begin position="5"/>
        <end position="22"/>
    </location>
</feature>
<comment type="similarity">
    <text evidence="5">Belongs to the flotillin-like FloA family.</text>
</comment>
<keyword evidence="8" id="KW-1185">Reference proteome</keyword>
<keyword evidence="1 5" id="KW-1003">Cell membrane</keyword>
<comment type="caution">
    <text evidence="7">The sequence shown here is derived from an EMBL/GenBank/DDBJ whole genome shotgun (WGS) entry which is preliminary data.</text>
</comment>
<feature type="region of interest" description="Disordered" evidence="6">
    <location>
        <begin position="308"/>
        <end position="328"/>
    </location>
</feature>
<keyword evidence="3 5" id="KW-1133">Transmembrane helix</keyword>
<dbReference type="NCBIfam" id="NF010186">
    <property type="entry name" value="PRK13665.1"/>
    <property type="match status" value="1"/>
</dbReference>
<dbReference type="AlphaFoldDB" id="A0A927GQF5"/>
<dbReference type="EMBL" id="JACXIZ010000011">
    <property type="protein sequence ID" value="MBD2844454.1"/>
    <property type="molecule type" value="Genomic_DNA"/>
</dbReference>
<evidence type="ECO:0000256" key="4">
    <source>
        <dbReference type="ARBA" id="ARBA00023136"/>
    </source>
</evidence>
<dbReference type="GO" id="GO:0045121">
    <property type="term" value="C:membrane raft"/>
    <property type="evidence" value="ECO:0007669"/>
    <property type="project" value="UniProtKB-SubCell"/>
</dbReference>
<evidence type="ECO:0000256" key="3">
    <source>
        <dbReference type="ARBA" id="ARBA00022989"/>
    </source>
</evidence>
<keyword evidence="4 5" id="KW-0472">Membrane</keyword>
<comment type="subcellular location">
    <subcellularLocation>
        <location evidence="5">Cell membrane</location>
        <topology evidence="5">Single-pass membrane protein</topology>
    </subcellularLocation>
    <subcellularLocation>
        <location evidence="5">Membrane raft</location>
        <topology evidence="5">Single-pass membrane protein</topology>
    </subcellularLocation>
</comment>
<name>A0A927GQF5_9BACL</name>
<comment type="caution">
    <text evidence="5">Lacks conserved residue(s) required for the propagation of feature annotation.</text>
</comment>
<dbReference type="Pfam" id="PF12127">
    <property type="entry name" value="FloA"/>
    <property type="match status" value="1"/>
</dbReference>
<dbReference type="HAMAP" id="MF_01562">
    <property type="entry name" value="FloA"/>
    <property type="match status" value="1"/>
</dbReference>
<evidence type="ECO:0000256" key="6">
    <source>
        <dbReference type="SAM" id="MobiDB-lite"/>
    </source>
</evidence>
<dbReference type="InterPro" id="IPR022853">
    <property type="entry name" value="FloA"/>
</dbReference>
<comment type="subunit">
    <text evidence="5">Homooligomerizes.</text>
</comment>
<comment type="function">
    <text evidence="5">Found in functional membrane microdomains (FMM) that may be equivalent to eukaryotic membrane rafts FMMs are highly dynamic and increase in number as cells age. Flotillins are thought to be important factors in membrane fluidity.</text>
</comment>
<dbReference type="RefSeq" id="WP_190915152.1">
    <property type="nucleotide sequence ID" value="NZ_JACXIZ010000011.1"/>
</dbReference>
<evidence type="ECO:0000256" key="1">
    <source>
        <dbReference type="ARBA" id="ARBA00022475"/>
    </source>
</evidence>
<sequence length="328" mass="35369">MDPIITYLIIGVVAFVLLVVFFNFFPFMLWIAAISSGVRIGIITLVAMRLRRVVPSRIVNPMIKATKAGLGLSINQLESHYLAGGNVDRVVNALIAAQRANINLEFERAAAIDLAGRDVLQAVQMSVNPKVIETPFVSAVAKDGIEVKVRARVTVRANIDRLVGGAGEETILARVGEGIVSTNGSAESHKVVLENPDLISRTVLDKGLDAGTAFEILSIDIADVDVGKNIGANLQTEQADADKQIAQAKAEERRAMAVAQEQEMKAKVVEMRARVVESESQVPLAMAEALKKGQLGVMDYLNMKNIESDTQMRGSIGKPPETRGNSDK</sequence>
<evidence type="ECO:0000313" key="7">
    <source>
        <dbReference type="EMBL" id="MBD2844454.1"/>
    </source>
</evidence>
<accession>A0A927GQF5</accession>
<reference evidence="7" key="1">
    <citation type="submission" date="2020-09" db="EMBL/GenBank/DDBJ databases">
        <title>A novel bacterium of genus Paenibacillus, isolated from South China Sea.</title>
        <authorList>
            <person name="Huang H."/>
            <person name="Mo K."/>
            <person name="Hu Y."/>
        </authorList>
    </citation>
    <scope>NUCLEOTIDE SEQUENCE</scope>
    <source>
        <strain evidence="7">IB182496</strain>
    </source>
</reference>
<evidence type="ECO:0000256" key="5">
    <source>
        <dbReference type="HAMAP-Rule" id="MF_01562"/>
    </source>
</evidence>
<protein>
    <recommendedName>
        <fullName evidence="5">Flotillin-like protein FloA</fullName>
    </recommendedName>
</protein>
<proteinExistence type="inferred from homology"/>
<evidence type="ECO:0000313" key="8">
    <source>
        <dbReference type="Proteomes" id="UP000621560"/>
    </source>
</evidence>